<accession>A0A0L0SJH0</accession>
<protein>
    <recommendedName>
        <fullName evidence="10">DUS-like FMN-binding domain-containing protein</fullName>
    </recommendedName>
</protein>
<gene>
    <name evidence="11" type="ORF">AMAG_07722</name>
</gene>
<dbReference type="Proteomes" id="UP000054350">
    <property type="component" value="Unassembled WGS sequence"/>
</dbReference>
<comment type="catalytic activity">
    <reaction evidence="8">
        <text>a 5,6-dihydrouridine in mRNA + NADP(+) = a uridine in mRNA + NADPH + H(+)</text>
        <dbReference type="Rhea" id="RHEA:69855"/>
        <dbReference type="Rhea" id="RHEA-COMP:14658"/>
        <dbReference type="Rhea" id="RHEA-COMP:17789"/>
        <dbReference type="ChEBI" id="CHEBI:15378"/>
        <dbReference type="ChEBI" id="CHEBI:57783"/>
        <dbReference type="ChEBI" id="CHEBI:58349"/>
        <dbReference type="ChEBI" id="CHEBI:65315"/>
        <dbReference type="ChEBI" id="CHEBI:74443"/>
    </reaction>
    <physiologicalReaction direction="right-to-left" evidence="8">
        <dbReference type="Rhea" id="RHEA:69857"/>
    </physiologicalReaction>
</comment>
<comment type="catalytic activity">
    <reaction evidence="7">
        <text>a 5,6-dihydrouridine in mRNA + NAD(+) = a uridine in mRNA + NADH + H(+)</text>
        <dbReference type="Rhea" id="RHEA:69851"/>
        <dbReference type="Rhea" id="RHEA-COMP:14658"/>
        <dbReference type="Rhea" id="RHEA-COMP:17789"/>
        <dbReference type="ChEBI" id="CHEBI:15378"/>
        <dbReference type="ChEBI" id="CHEBI:57540"/>
        <dbReference type="ChEBI" id="CHEBI:57945"/>
        <dbReference type="ChEBI" id="CHEBI:65315"/>
        <dbReference type="ChEBI" id="CHEBI:74443"/>
    </reaction>
    <physiologicalReaction direction="right-to-left" evidence="7">
        <dbReference type="Rhea" id="RHEA:69853"/>
    </physiologicalReaction>
</comment>
<evidence type="ECO:0000313" key="12">
    <source>
        <dbReference type="Proteomes" id="UP000054350"/>
    </source>
</evidence>
<dbReference type="GO" id="GO:0017150">
    <property type="term" value="F:tRNA dihydrouridine synthase activity"/>
    <property type="evidence" value="ECO:0007669"/>
    <property type="project" value="InterPro"/>
</dbReference>
<organism evidence="11 12">
    <name type="scientific">Allomyces macrogynus (strain ATCC 38327)</name>
    <name type="common">Allomyces javanicus var. macrogynus</name>
    <dbReference type="NCBI Taxonomy" id="578462"/>
    <lineage>
        <taxon>Eukaryota</taxon>
        <taxon>Fungi</taxon>
        <taxon>Fungi incertae sedis</taxon>
        <taxon>Blastocladiomycota</taxon>
        <taxon>Blastocladiomycetes</taxon>
        <taxon>Blastocladiales</taxon>
        <taxon>Blastocladiaceae</taxon>
        <taxon>Allomyces</taxon>
    </lineage>
</organism>
<dbReference type="Gene3D" id="3.20.20.70">
    <property type="entry name" value="Aldolase class I"/>
    <property type="match status" value="1"/>
</dbReference>
<dbReference type="GO" id="GO:0005737">
    <property type="term" value="C:cytoplasm"/>
    <property type="evidence" value="ECO:0007669"/>
    <property type="project" value="TreeGrafter"/>
</dbReference>
<dbReference type="Pfam" id="PF01207">
    <property type="entry name" value="Dus"/>
    <property type="match status" value="1"/>
</dbReference>
<dbReference type="InterPro" id="IPR013785">
    <property type="entry name" value="Aldolase_TIM"/>
</dbReference>
<evidence type="ECO:0000256" key="6">
    <source>
        <dbReference type="ARBA" id="ARBA00023002"/>
    </source>
</evidence>
<dbReference type="CDD" id="cd02801">
    <property type="entry name" value="DUS_like_FMN"/>
    <property type="match status" value="1"/>
</dbReference>
<evidence type="ECO:0000256" key="1">
    <source>
        <dbReference type="ARBA" id="ARBA00001917"/>
    </source>
</evidence>
<feature type="compositionally biased region" description="Low complexity" evidence="9">
    <location>
        <begin position="422"/>
        <end position="434"/>
    </location>
</feature>
<evidence type="ECO:0000256" key="9">
    <source>
        <dbReference type="SAM" id="MobiDB-lite"/>
    </source>
</evidence>
<dbReference type="SUPFAM" id="SSF51395">
    <property type="entry name" value="FMN-linked oxidoreductases"/>
    <property type="match status" value="1"/>
</dbReference>
<keyword evidence="5" id="KW-0819">tRNA processing</keyword>
<dbReference type="InterPro" id="IPR035587">
    <property type="entry name" value="DUS-like_FMN-bd"/>
</dbReference>
<dbReference type="eggNOG" id="KOG2334">
    <property type="taxonomic scope" value="Eukaryota"/>
</dbReference>
<dbReference type="OrthoDB" id="10262250at2759"/>
<evidence type="ECO:0000256" key="5">
    <source>
        <dbReference type="ARBA" id="ARBA00022694"/>
    </source>
</evidence>
<evidence type="ECO:0000256" key="4">
    <source>
        <dbReference type="ARBA" id="ARBA00022664"/>
    </source>
</evidence>
<keyword evidence="6" id="KW-0560">Oxidoreductase</keyword>
<evidence type="ECO:0000256" key="2">
    <source>
        <dbReference type="ARBA" id="ARBA00022630"/>
    </source>
</evidence>
<dbReference type="STRING" id="578462.A0A0L0SJH0"/>
<keyword evidence="12" id="KW-1185">Reference proteome</keyword>
<dbReference type="PANTHER" id="PTHR45936">
    <property type="entry name" value="TRNA-DIHYDROURIDINE(20) SYNTHASE [NAD(P)+]-LIKE"/>
    <property type="match status" value="1"/>
</dbReference>
<name>A0A0L0SJH0_ALLM3</name>
<feature type="domain" description="DUS-like FMN-binding" evidence="10">
    <location>
        <begin position="17"/>
        <end position="289"/>
    </location>
</feature>
<dbReference type="AlphaFoldDB" id="A0A0L0SJH0"/>
<dbReference type="VEuPathDB" id="FungiDB:AMAG_07722"/>
<keyword evidence="3" id="KW-0288">FMN</keyword>
<dbReference type="EMBL" id="GG745340">
    <property type="protein sequence ID" value="KNE62510.1"/>
    <property type="molecule type" value="Genomic_DNA"/>
</dbReference>
<evidence type="ECO:0000259" key="10">
    <source>
        <dbReference type="Pfam" id="PF01207"/>
    </source>
</evidence>
<proteinExistence type="predicted"/>
<evidence type="ECO:0000256" key="8">
    <source>
        <dbReference type="ARBA" id="ARBA00049447"/>
    </source>
</evidence>
<dbReference type="InterPro" id="IPR052582">
    <property type="entry name" value="tRNA-DUS-like"/>
</dbReference>
<evidence type="ECO:0000313" key="11">
    <source>
        <dbReference type="EMBL" id="KNE62510.1"/>
    </source>
</evidence>
<evidence type="ECO:0000256" key="3">
    <source>
        <dbReference type="ARBA" id="ARBA00022643"/>
    </source>
</evidence>
<dbReference type="InterPro" id="IPR018517">
    <property type="entry name" value="tRNA_hU_synthase_CS"/>
</dbReference>
<dbReference type="PANTHER" id="PTHR45936:SF1">
    <property type="entry name" value="TRNA-DIHYDROURIDINE(20) SYNTHASE [NAD(P)+]-LIKE"/>
    <property type="match status" value="1"/>
</dbReference>
<reference evidence="12" key="2">
    <citation type="submission" date="2009-11" db="EMBL/GenBank/DDBJ databases">
        <title>The Genome Sequence of Allomyces macrogynus strain ATCC 38327.</title>
        <authorList>
            <consortium name="The Broad Institute Genome Sequencing Platform"/>
            <person name="Russ C."/>
            <person name="Cuomo C."/>
            <person name="Shea T."/>
            <person name="Young S.K."/>
            <person name="Zeng Q."/>
            <person name="Koehrsen M."/>
            <person name="Haas B."/>
            <person name="Borodovsky M."/>
            <person name="Guigo R."/>
            <person name="Alvarado L."/>
            <person name="Berlin A."/>
            <person name="Borenstein D."/>
            <person name="Chen Z."/>
            <person name="Engels R."/>
            <person name="Freedman E."/>
            <person name="Gellesch M."/>
            <person name="Goldberg J."/>
            <person name="Griggs A."/>
            <person name="Gujja S."/>
            <person name="Heiman D."/>
            <person name="Hepburn T."/>
            <person name="Howarth C."/>
            <person name="Jen D."/>
            <person name="Larson L."/>
            <person name="Lewis B."/>
            <person name="Mehta T."/>
            <person name="Park D."/>
            <person name="Pearson M."/>
            <person name="Roberts A."/>
            <person name="Saif S."/>
            <person name="Shenoy N."/>
            <person name="Sisk P."/>
            <person name="Stolte C."/>
            <person name="Sykes S."/>
            <person name="Walk T."/>
            <person name="White J."/>
            <person name="Yandava C."/>
            <person name="Burger G."/>
            <person name="Gray M.W."/>
            <person name="Holland P.W.H."/>
            <person name="King N."/>
            <person name="Lang F.B.F."/>
            <person name="Roger A.J."/>
            <person name="Ruiz-Trillo I."/>
            <person name="Lander E."/>
            <person name="Nusbaum C."/>
        </authorList>
    </citation>
    <scope>NUCLEOTIDE SEQUENCE [LARGE SCALE GENOMIC DNA]</scope>
    <source>
        <strain evidence="12">ATCC 38327</strain>
    </source>
</reference>
<feature type="compositionally biased region" description="Low complexity" evidence="9">
    <location>
        <begin position="405"/>
        <end position="414"/>
    </location>
</feature>
<dbReference type="PROSITE" id="PS01136">
    <property type="entry name" value="UPF0034"/>
    <property type="match status" value="1"/>
</dbReference>
<comment type="cofactor">
    <cofactor evidence="1">
        <name>FMN</name>
        <dbReference type="ChEBI" id="CHEBI:58210"/>
    </cofactor>
</comment>
<dbReference type="GO" id="GO:0050660">
    <property type="term" value="F:flavin adenine dinucleotide binding"/>
    <property type="evidence" value="ECO:0007669"/>
    <property type="project" value="InterPro"/>
</dbReference>
<keyword evidence="2" id="KW-0285">Flavoprotein</keyword>
<feature type="region of interest" description="Disordered" evidence="9">
    <location>
        <begin position="344"/>
        <end position="434"/>
    </location>
</feature>
<sequence length="434" mass="47568">MNGPTTSISSALRGKRMLAPMVRIGTLPMRLLAKDYGADYVYGPEIVDKRIIGCDRIVNELLGTVDFVKKGVLNFRCLPSEKPHLVFQLGTADPDLAVQAAKTVAQDVAYVDVNCGCPKRFSLQGGMGAALLYEPDKLIKILTNLVENAGVPITCKIRMLEEKDATLALVERIINTGISALAVHCRTRDMRPTDPGKWEIWHAIAERFGDRIPIIANGDIFEGDDMDRAFEIPGIASVMLARSAQSNPSVFRHPEPRLPIDDVIRQYICYAIKYDSIYQNAKYVLMQMDHDMKSDRGKKLASAKSLRTIAELWGVEAEHDQLMTEREARRVALLAKKATAVTVEDENVSGSKRPASPTPLERVPTTAQSDALGHIDWNKDGGVESECPYIPNAPYIPKKRKTDAGDGVAVDPVVRNVPNGEPAATSATPAPSQP</sequence>
<reference evidence="11 12" key="1">
    <citation type="submission" date="2009-11" db="EMBL/GenBank/DDBJ databases">
        <title>Annotation of Allomyces macrogynus ATCC 38327.</title>
        <authorList>
            <consortium name="The Broad Institute Genome Sequencing Platform"/>
            <person name="Russ C."/>
            <person name="Cuomo C."/>
            <person name="Burger G."/>
            <person name="Gray M.W."/>
            <person name="Holland P.W.H."/>
            <person name="King N."/>
            <person name="Lang F.B.F."/>
            <person name="Roger A.J."/>
            <person name="Ruiz-Trillo I."/>
            <person name="Young S.K."/>
            <person name="Zeng Q."/>
            <person name="Gargeya S."/>
            <person name="Fitzgerald M."/>
            <person name="Haas B."/>
            <person name="Abouelleil A."/>
            <person name="Alvarado L."/>
            <person name="Arachchi H.M."/>
            <person name="Berlin A."/>
            <person name="Chapman S.B."/>
            <person name="Gearin G."/>
            <person name="Goldberg J."/>
            <person name="Griggs A."/>
            <person name="Gujja S."/>
            <person name="Hansen M."/>
            <person name="Heiman D."/>
            <person name="Howarth C."/>
            <person name="Larimer J."/>
            <person name="Lui A."/>
            <person name="MacDonald P.J.P."/>
            <person name="McCowen C."/>
            <person name="Montmayeur A."/>
            <person name="Murphy C."/>
            <person name="Neiman D."/>
            <person name="Pearson M."/>
            <person name="Priest M."/>
            <person name="Roberts A."/>
            <person name="Saif S."/>
            <person name="Shea T."/>
            <person name="Sisk P."/>
            <person name="Stolte C."/>
            <person name="Sykes S."/>
            <person name="Wortman J."/>
            <person name="Nusbaum C."/>
            <person name="Birren B."/>
        </authorList>
    </citation>
    <scope>NUCLEOTIDE SEQUENCE [LARGE SCALE GENOMIC DNA]</scope>
    <source>
        <strain evidence="11 12">ATCC 38327</strain>
    </source>
</reference>
<dbReference type="GO" id="GO:0006397">
    <property type="term" value="P:mRNA processing"/>
    <property type="evidence" value="ECO:0007669"/>
    <property type="project" value="UniProtKB-KW"/>
</dbReference>
<keyword evidence="4" id="KW-0507">mRNA processing</keyword>
<evidence type="ECO:0000256" key="7">
    <source>
        <dbReference type="ARBA" id="ARBA00048342"/>
    </source>
</evidence>